<dbReference type="PhylomeDB" id="B3S6B3"/>
<evidence type="ECO:0000256" key="6">
    <source>
        <dbReference type="ARBA" id="ARBA00022723"/>
    </source>
</evidence>
<gene>
    <name evidence="18" type="ORF">TRIADDRAFT_30014</name>
</gene>
<dbReference type="InParanoid" id="B3S6B3"/>
<evidence type="ECO:0000256" key="13">
    <source>
        <dbReference type="ARBA" id="ARBA00054113"/>
    </source>
</evidence>
<evidence type="ECO:0000256" key="10">
    <source>
        <dbReference type="ARBA" id="ARBA00022833"/>
    </source>
</evidence>
<comment type="subcellular location">
    <subcellularLocation>
        <location evidence="1">Nucleus</location>
    </subcellularLocation>
</comment>
<dbReference type="OMA" id="QWRWDTG"/>
<evidence type="ECO:0000256" key="15">
    <source>
        <dbReference type="ARBA" id="ARBA00078349"/>
    </source>
</evidence>
<dbReference type="InterPro" id="IPR051031">
    <property type="entry name" value="RING-box_E3_Ubiquitin_Ligase"/>
</dbReference>
<dbReference type="InterPro" id="IPR024991">
    <property type="entry name" value="RING-H2_APC11"/>
</dbReference>
<dbReference type="GO" id="GO:0051301">
    <property type="term" value="P:cell division"/>
    <property type="evidence" value="ECO:0007669"/>
    <property type="project" value="UniProtKB-KW"/>
</dbReference>
<dbReference type="OrthoDB" id="1681166at2759"/>
<evidence type="ECO:0000256" key="12">
    <source>
        <dbReference type="ARBA" id="ARBA00023306"/>
    </source>
</evidence>
<dbReference type="InterPro" id="IPR001841">
    <property type="entry name" value="Znf_RING"/>
</dbReference>
<dbReference type="RefSeq" id="XP_002115875.1">
    <property type="nucleotide sequence ID" value="XM_002115839.1"/>
</dbReference>
<dbReference type="HOGENOM" id="CLU_115512_0_2_1"/>
<evidence type="ECO:0000256" key="2">
    <source>
        <dbReference type="ARBA" id="ARBA00004906"/>
    </source>
</evidence>
<comment type="similarity">
    <text evidence="3">Belongs to the RING-box family.</text>
</comment>
<dbReference type="GO" id="GO:0016567">
    <property type="term" value="P:protein ubiquitination"/>
    <property type="evidence" value="ECO:0000318"/>
    <property type="project" value="GO_Central"/>
</dbReference>
<keyword evidence="11" id="KW-0539">Nucleus</keyword>
<comment type="function">
    <text evidence="13">Together with the cullin protein ANAPC2, constitutes the catalytic component of the anaphase promoting complex/cyclosome (APC/C), a cell cycle-regulated E3 ubiquitin ligase that controls progression through mitosis and the G1 phase of the cell cycle. The APC/C complex acts by mediating ubiquitination and subsequent degradation of target proteins: it mainly mediates the formation of 'Lys-11'-linked polyubiquitin chains and, to a lower extent, the formation of 'Lys-48'- and 'Lys-63'-linked polyubiquitin chains. The APC/C complex catalyzes assembly of branched 'Lys-11'-/'Lys-48'-linked branched ubiquitin chains on target proteins. May recruit the E2 ubiquitin-conjugating enzymes to the complex.</text>
</comment>
<evidence type="ECO:0000313" key="19">
    <source>
        <dbReference type="Proteomes" id="UP000009022"/>
    </source>
</evidence>
<dbReference type="GeneID" id="6756954"/>
<dbReference type="AlphaFoldDB" id="B3S6B3"/>
<reference evidence="18 19" key="1">
    <citation type="journal article" date="2008" name="Nature">
        <title>The Trichoplax genome and the nature of placozoans.</title>
        <authorList>
            <person name="Srivastava M."/>
            <person name="Begovic E."/>
            <person name="Chapman J."/>
            <person name="Putnam N.H."/>
            <person name="Hellsten U."/>
            <person name="Kawashima T."/>
            <person name="Kuo A."/>
            <person name="Mitros T."/>
            <person name="Salamov A."/>
            <person name="Carpenter M.L."/>
            <person name="Signorovitch A.Y."/>
            <person name="Moreno M.A."/>
            <person name="Kamm K."/>
            <person name="Grimwood J."/>
            <person name="Schmutz J."/>
            <person name="Shapiro H."/>
            <person name="Grigoriev I.V."/>
            <person name="Buss L.W."/>
            <person name="Schierwater B."/>
            <person name="Dellaporta S.L."/>
            <person name="Rokhsar D.S."/>
        </authorList>
    </citation>
    <scope>NUCLEOTIDE SEQUENCE [LARGE SCALE GENOMIC DNA]</scope>
    <source>
        <strain evidence="18 19">Grell-BS-1999</strain>
    </source>
</reference>
<keyword evidence="9" id="KW-0833">Ubl conjugation pathway</keyword>
<keyword evidence="6" id="KW-0479">Metal-binding</keyword>
<dbReference type="InterPro" id="IPR013083">
    <property type="entry name" value="Znf_RING/FYVE/PHD"/>
</dbReference>
<dbReference type="Pfam" id="PF12861">
    <property type="entry name" value="zf-ANAPC11"/>
    <property type="match status" value="1"/>
</dbReference>
<comment type="subunit">
    <text evidence="14">The mammalian APC/C is composed at least of 14 distinct subunits ANAPC1, ANAPC2, CDC27/APC3, ANAPC4, ANAPC5, CDC16/APC6, ANAPC7, CDC23/APC8, ANAPC10, ANAPC11, CDC26/APC12, ANAPC13, ANAPC15 and ANAPC16 that assemble into a complex of at least 19 chains with a combined molecular mass of around 1.2 MDa; APC/C interacts with FZR1 and FBXO5. Interacts with the cullin domain of ANAPC2. Interacts with UBE2D2.</text>
</comment>
<evidence type="ECO:0000256" key="9">
    <source>
        <dbReference type="ARBA" id="ARBA00022786"/>
    </source>
</evidence>
<keyword evidence="5" id="KW-0132">Cell division</keyword>
<keyword evidence="19" id="KW-1185">Reference proteome</keyword>
<dbReference type="GO" id="GO:0031145">
    <property type="term" value="P:anaphase-promoting complex-dependent catabolic process"/>
    <property type="evidence" value="ECO:0007669"/>
    <property type="project" value="InterPro"/>
</dbReference>
<feature type="domain" description="RING-type" evidence="17">
    <location>
        <begin position="34"/>
        <end position="78"/>
    </location>
</feature>
<keyword evidence="10" id="KW-0862">Zinc</keyword>
<evidence type="ECO:0000256" key="4">
    <source>
        <dbReference type="ARBA" id="ARBA00013928"/>
    </source>
</evidence>
<dbReference type="GO" id="GO:0061630">
    <property type="term" value="F:ubiquitin protein ligase activity"/>
    <property type="evidence" value="ECO:0000318"/>
    <property type="project" value="GO_Central"/>
</dbReference>
<evidence type="ECO:0000256" key="5">
    <source>
        <dbReference type="ARBA" id="ARBA00022618"/>
    </source>
</evidence>
<evidence type="ECO:0000256" key="16">
    <source>
        <dbReference type="PROSITE-ProRule" id="PRU00175"/>
    </source>
</evidence>
<name>B3S6B3_TRIAD</name>
<evidence type="ECO:0000256" key="1">
    <source>
        <dbReference type="ARBA" id="ARBA00004123"/>
    </source>
</evidence>
<dbReference type="GO" id="GO:0005634">
    <property type="term" value="C:nucleus"/>
    <property type="evidence" value="ECO:0000318"/>
    <property type="project" value="GO_Central"/>
</dbReference>
<dbReference type="FunFam" id="3.30.40.10:FF:000111">
    <property type="entry name" value="Anaphase-promoting complex subunit 11"/>
    <property type="match status" value="1"/>
</dbReference>
<dbReference type="Gene3D" id="3.30.40.10">
    <property type="entry name" value="Zinc/RING finger domain, C3HC4 (zinc finger)"/>
    <property type="match status" value="1"/>
</dbReference>
<dbReference type="CDD" id="cd16456">
    <property type="entry name" value="RING-H2_APC11"/>
    <property type="match status" value="1"/>
</dbReference>
<dbReference type="EMBL" id="DS985252">
    <property type="protein sequence ID" value="EDV21727.1"/>
    <property type="molecule type" value="Genomic_DNA"/>
</dbReference>
<evidence type="ECO:0000256" key="8">
    <source>
        <dbReference type="ARBA" id="ARBA00022776"/>
    </source>
</evidence>
<sequence>MKVTIQKWIGVASWKWQVNDDNCGICRMPFDSCCPECKLPGDDCTIVWGECSHCFHVHCILKWLQSQNYQDQTCPMCRQSWKFKTH</sequence>
<dbReference type="PROSITE" id="PS50089">
    <property type="entry name" value="ZF_RING_2"/>
    <property type="match status" value="1"/>
</dbReference>
<dbReference type="GO" id="GO:0008270">
    <property type="term" value="F:zinc ion binding"/>
    <property type="evidence" value="ECO:0007669"/>
    <property type="project" value="UniProtKB-KW"/>
</dbReference>
<proteinExistence type="inferred from homology"/>
<evidence type="ECO:0000259" key="17">
    <source>
        <dbReference type="PROSITE" id="PS50089"/>
    </source>
</evidence>
<dbReference type="GO" id="GO:0097602">
    <property type="term" value="F:cullin family protein binding"/>
    <property type="evidence" value="ECO:0000318"/>
    <property type="project" value="GO_Central"/>
</dbReference>
<keyword evidence="12" id="KW-0131">Cell cycle</keyword>
<dbReference type="Proteomes" id="UP000009022">
    <property type="component" value="Unassembled WGS sequence"/>
</dbReference>
<keyword evidence="7 16" id="KW-0863">Zinc-finger</keyword>
<accession>B3S6B3</accession>
<evidence type="ECO:0000313" key="18">
    <source>
        <dbReference type="EMBL" id="EDV21727.1"/>
    </source>
</evidence>
<dbReference type="STRING" id="10228.B3S6B3"/>
<evidence type="ECO:0000256" key="11">
    <source>
        <dbReference type="ARBA" id="ARBA00023242"/>
    </source>
</evidence>
<protein>
    <recommendedName>
        <fullName evidence="4">Anaphase-promoting complex subunit 11</fullName>
    </recommendedName>
    <alternativeName>
        <fullName evidence="15">Cyclosome subunit 11</fullName>
    </alternativeName>
</protein>
<dbReference type="GO" id="GO:0006511">
    <property type="term" value="P:ubiquitin-dependent protein catabolic process"/>
    <property type="evidence" value="ECO:0000318"/>
    <property type="project" value="GO_Central"/>
</dbReference>
<keyword evidence="8" id="KW-0498">Mitosis</keyword>
<evidence type="ECO:0000256" key="7">
    <source>
        <dbReference type="ARBA" id="ARBA00022771"/>
    </source>
</evidence>
<dbReference type="PANTHER" id="PTHR11210">
    <property type="entry name" value="RING BOX"/>
    <property type="match status" value="1"/>
</dbReference>
<dbReference type="SUPFAM" id="SSF57850">
    <property type="entry name" value="RING/U-box"/>
    <property type="match status" value="1"/>
</dbReference>
<evidence type="ECO:0000256" key="3">
    <source>
        <dbReference type="ARBA" id="ARBA00009273"/>
    </source>
</evidence>
<dbReference type="CTD" id="6756954"/>
<dbReference type="eggNOG" id="KOG1493">
    <property type="taxonomic scope" value="Eukaryota"/>
</dbReference>
<dbReference type="GO" id="GO:0045842">
    <property type="term" value="P:positive regulation of mitotic metaphase/anaphase transition"/>
    <property type="evidence" value="ECO:0000318"/>
    <property type="project" value="GO_Central"/>
</dbReference>
<organism evidence="18 19">
    <name type="scientific">Trichoplax adhaerens</name>
    <name type="common">Trichoplax reptans</name>
    <dbReference type="NCBI Taxonomy" id="10228"/>
    <lineage>
        <taxon>Eukaryota</taxon>
        <taxon>Metazoa</taxon>
        <taxon>Placozoa</taxon>
        <taxon>Uniplacotomia</taxon>
        <taxon>Trichoplacea</taxon>
        <taxon>Trichoplacidae</taxon>
        <taxon>Trichoplax</taxon>
    </lineage>
</organism>
<comment type="pathway">
    <text evidence="2">Protein modification; protein ubiquitination.</text>
</comment>
<dbReference type="GO" id="GO:0005680">
    <property type="term" value="C:anaphase-promoting complex"/>
    <property type="evidence" value="ECO:0000318"/>
    <property type="project" value="GO_Central"/>
</dbReference>
<dbReference type="KEGG" id="tad:TRIADDRAFT_30014"/>
<evidence type="ECO:0000256" key="14">
    <source>
        <dbReference type="ARBA" id="ARBA00062360"/>
    </source>
</evidence>